<dbReference type="AlphaFoldDB" id="A0A1L7WS13"/>
<dbReference type="Proteomes" id="UP000184330">
    <property type="component" value="Unassembled WGS sequence"/>
</dbReference>
<keyword evidence="2" id="KW-1185">Reference proteome</keyword>
<dbReference type="SUPFAM" id="SSF69118">
    <property type="entry name" value="AhpD-like"/>
    <property type="match status" value="1"/>
</dbReference>
<gene>
    <name evidence="1" type="ORF">PAC_05445</name>
</gene>
<evidence type="ECO:0008006" key="3">
    <source>
        <dbReference type="Google" id="ProtNLM"/>
    </source>
</evidence>
<name>A0A1L7WS13_9HELO</name>
<dbReference type="Gene3D" id="1.20.1290.10">
    <property type="entry name" value="AhpD-like"/>
    <property type="match status" value="1"/>
</dbReference>
<evidence type="ECO:0000313" key="1">
    <source>
        <dbReference type="EMBL" id="CZR55557.1"/>
    </source>
</evidence>
<organism evidence="1 2">
    <name type="scientific">Phialocephala subalpina</name>
    <dbReference type="NCBI Taxonomy" id="576137"/>
    <lineage>
        <taxon>Eukaryota</taxon>
        <taxon>Fungi</taxon>
        <taxon>Dikarya</taxon>
        <taxon>Ascomycota</taxon>
        <taxon>Pezizomycotina</taxon>
        <taxon>Leotiomycetes</taxon>
        <taxon>Helotiales</taxon>
        <taxon>Mollisiaceae</taxon>
        <taxon>Phialocephala</taxon>
        <taxon>Phialocephala fortinii species complex</taxon>
    </lineage>
</organism>
<evidence type="ECO:0000313" key="2">
    <source>
        <dbReference type="Proteomes" id="UP000184330"/>
    </source>
</evidence>
<dbReference type="EMBL" id="FJOG01000006">
    <property type="protein sequence ID" value="CZR55557.1"/>
    <property type="molecule type" value="Genomic_DNA"/>
</dbReference>
<reference evidence="1 2" key="1">
    <citation type="submission" date="2016-03" db="EMBL/GenBank/DDBJ databases">
        <authorList>
            <person name="Ploux O."/>
        </authorList>
    </citation>
    <scope>NUCLEOTIDE SEQUENCE [LARGE SCALE GENOMIC DNA]</scope>
    <source>
        <strain evidence="1 2">UAMH 11012</strain>
    </source>
</reference>
<accession>A0A1L7WS13</accession>
<protein>
    <recommendedName>
        <fullName evidence="3">Carboxymuconolactone decarboxylase-like domain-containing protein</fullName>
    </recommendedName>
</protein>
<sequence>MSQSQPSIKEDFDATYTAANKSKDATPYDYNLLVSVGEELNDADPAYLEPLSYALISVMLCAQRRGDAVAPWFSDLVKTRGVEEAKNIFSIIREAIAVIYPFVGLPNCVPACLGLVGVLRGLGIDFDEDRRRADVQQGDYLVKGLDTRKKIYRGVGNPEVHWMLQKYFPDMTYATNTFIFGYLATGSLDVFELRQTELIIAGAILAMGATRQARSHCKASMQVGNSEKVVAALVEAARRIACWNMQELSEDIVVSNLAQELKDNLAKEEGAK</sequence>
<dbReference type="OrthoDB" id="3707757at2759"/>
<proteinExistence type="predicted"/>
<dbReference type="InterPro" id="IPR029032">
    <property type="entry name" value="AhpD-like"/>
</dbReference>